<accession>A0A840YLJ7</accession>
<dbReference type="PANTHER" id="PTHR11364:SF27">
    <property type="entry name" value="SULFURTRANSFERASE"/>
    <property type="match status" value="1"/>
</dbReference>
<protein>
    <recommendedName>
        <fullName evidence="3">Sulfurtransferase</fullName>
    </recommendedName>
</protein>
<dbReference type="CDD" id="cd01448">
    <property type="entry name" value="TST_Repeat_1"/>
    <property type="match status" value="1"/>
</dbReference>
<dbReference type="GO" id="GO:0004792">
    <property type="term" value="F:thiosulfate-cyanide sulfurtransferase activity"/>
    <property type="evidence" value="ECO:0007669"/>
    <property type="project" value="InterPro"/>
</dbReference>
<dbReference type="Gene3D" id="3.40.250.10">
    <property type="entry name" value="Rhodanese-like domain"/>
    <property type="match status" value="2"/>
</dbReference>
<dbReference type="AlphaFoldDB" id="A0A840YLJ7"/>
<evidence type="ECO:0000313" key="7">
    <source>
        <dbReference type="Proteomes" id="UP000527143"/>
    </source>
</evidence>
<comment type="caution">
    <text evidence="6">The sequence shown here is derived from an EMBL/GenBank/DDBJ whole genome shotgun (WGS) entry which is preliminary data.</text>
</comment>
<dbReference type="CDD" id="cd01449">
    <property type="entry name" value="TST_Repeat_2"/>
    <property type="match status" value="1"/>
</dbReference>
<keyword evidence="7" id="KW-1185">Reference proteome</keyword>
<organism evidence="6 7">
    <name type="scientific">Sphingomonas xinjiangensis</name>
    <dbReference type="NCBI Taxonomy" id="643568"/>
    <lineage>
        <taxon>Bacteria</taxon>
        <taxon>Pseudomonadati</taxon>
        <taxon>Pseudomonadota</taxon>
        <taxon>Alphaproteobacteria</taxon>
        <taxon>Sphingomonadales</taxon>
        <taxon>Sphingomonadaceae</taxon>
        <taxon>Sphingomonas</taxon>
    </lineage>
</organism>
<dbReference type="Proteomes" id="UP000527143">
    <property type="component" value="Unassembled WGS sequence"/>
</dbReference>
<evidence type="ECO:0000256" key="3">
    <source>
        <dbReference type="RuleBase" id="RU000507"/>
    </source>
</evidence>
<dbReference type="PROSITE" id="PS50206">
    <property type="entry name" value="RHODANESE_3"/>
    <property type="match status" value="2"/>
</dbReference>
<dbReference type="RefSeq" id="WP_184090401.1">
    <property type="nucleotide sequence ID" value="NZ_JACIJF010000014.1"/>
</dbReference>
<dbReference type="InterPro" id="IPR036873">
    <property type="entry name" value="Rhodanese-like_dom_sf"/>
</dbReference>
<proteinExistence type="predicted"/>
<evidence type="ECO:0000313" key="6">
    <source>
        <dbReference type="EMBL" id="MBB5712228.1"/>
    </source>
</evidence>
<dbReference type="InterPro" id="IPR001763">
    <property type="entry name" value="Rhodanese-like_dom"/>
</dbReference>
<dbReference type="InterPro" id="IPR001307">
    <property type="entry name" value="Thiosulphate_STrfase_CS"/>
</dbReference>
<dbReference type="SMART" id="SM00450">
    <property type="entry name" value="RHOD"/>
    <property type="match status" value="2"/>
</dbReference>
<dbReference type="SUPFAM" id="SSF52821">
    <property type="entry name" value="Rhodanese/Cell cycle control phosphatase"/>
    <property type="match status" value="2"/>
</dbReference>
<evidence type="ECO:0000256" key="2">
    <source>
        <dbReference type="ARBA" id="ARBA00022737"/>
    </source>
</evidence>
<keyword evidence="1 3" id="KW-0808">Transferase</keyword>
<dbReference type="PROSITE" id="PS00683">
    <property type="entry name" value="RHODANESE_2"/>
    <property type="match status" value="1"/>
</dbReference>
<reference evidence="6 7" key="1">
    <citation type="submission" date="2020-08" db="EMBL/GenBank/DDBJ databases">
        <title>Genomic Encyclopedia of Type Strains, Phase IV (KMG-IV): sequencing the most valuable type-strain genomes for metagenomic binning, comparative biology and taxonomic classification.</title>
        <authorList>
            <person name="Goeker M."/>
        </authorList>
    </citation>
    <scope>NUCLEOTIDE SEQUENCE [LARGE SCALE GENOMIC DNA]</scope>
    <source>
        <strain evidence="6 7">DSM 26736</strain>
    </source>
</reference>
<evidence type="ECO:0000256" key="1">
    <source>
        <dbReference type="ARBA" id="ARBA00022679"/>
    </source>
</evidence>
<dbReference type="InterPro" id="IPR045078">
    <property type="entry name" value="TST/MPST-like"/>
</dbReference>
<dbReference type="FunFam" id="3.40.250.10:FF:000001">
    <property type="entry name" value="Sulfurtransferase"/>
    <property type="match status" value="1"/>
</dbReference>
<evidence type="ECO:0000259" key="5">
    <source>
        <dbReference type="PROSITE" id="PS50206"/>
    </source>
</evidence>
<evidence type="ECO:0000256" key="4">
    <source>
        <dbReference type="SAM" id="MobiDB-lite"/>
    </source>
</evidence>
<keyword evidence="6" id="KW-0670">Pyruvate</keyword>
<feature type="domain" description="Rhodanese" evidence="5">
    <location>
        <begin position="166"/>
        <end position="279"/>
    </location>
</feature>
<feature type="region of interest" description="Disordered" evidence="4">
    <location>
        <begin position="179"/>
        <end position="199"/>
    </location>
</feature>
<feature type="domain" description="Rhodanese" evidence="5">
    <location>
        <begin position="15"/>
        <end position="134"/>
    </location>
</feature>
<keyword evidence="2" id="KW-0677">Repeat</keyword>
<dbReference type="PANTHER" id="PTHR11364">
    <property type="entry name" value="THIOSULFATE SULFERTANSFERASE"/>
    <property type="match status" value="1"/>
</dbReference>
<name>A0A840YLJ7_9SPHN</name>
<gene>
    <name evidence="6" type="ORF">FHT02_003485</name>
</gene>
<sequence>MEALVTTDWLAERLGDPDLLVLDASYTSKIPGAPAKDPRANFAAAHIPRARFLDLDSLVDQRDPLPSMLPPPDQVAGRLRALGVGQGTRVVLYEDGLHHSACRAWWVLRSAGLDAALLDGALAKWRREGRPLDAAEVATPAQPSTFGPSTPRTTVFRVDQMLANLASGTYQVADARSAARFTGEEPDPRPGSASGHIPGSKNIPYPSFFHSDGTWKSRLAIAQVFAEAGIDPARPLVATCGSGITAAVIVFAAHLLGHDAALYDGSWSEWGIHPDTPKAMGPA</sequence>
<dbReference type="EMBL" id="JACIJF010000014">
    <property type="protein sequence ID" value="MBB5712228.1"/>
    <property type="molecule type" value="Genomic_DNA"/>
</dbReference>
<dbReference type="Pfam" id="PF00581">
    <property type="entry name" value="Rhodanese"/>
    <property type="match status" value="2"/>
</dbReference>